<keyword evidence="3" id="KW-1185">Reference proteome</keyword>
<name>A0A402AVH3_9CHLR</name>
<evidence type="ECO:0000313" key="3">
    <source>
        <dbReference type="Proteomes" id="UP000287188"/>
    </source>
</evidence>
<accession>A0A402AVH3</accession>
<organism evidence="2 3">
    <name type="scientific">Dictyobacter kobayashii</name>
    <dbReference type="NCBI Taxonomy" id="2014872"/>
    <lineage>
        <taxon>Bacteria</taxon>
        <taxon>Bacillati</taxon>
        <taxon>Chloroflexota</taxon>
        <taxon>Ktedonobacteria</taxon>
        <taxon>Ktedonobacterales</taxon>
        <taxon>Dictyobacteraceae</taxon>
        <taxon>Dictyobacter</taxon>
    </lineage>
</organism>
<dbReference type="RefSeq" id="WP_126556565.1">
    <property type="nucleotide sequence ID" value="NZ_BIFS01000002.1"/>
</dbReference>
<keyword evidence="1" id="KW-0812">Transmembrane</keyword>
<gene>
    <name evidence="2" type="ORF">KDK_68750</name>
</gene>
<evidence type="ECO:0008006" key="4">
    <source>
        <dbReference type="Google" id="ProtNLM"/>
    </source>
</evidence>
<keyword evidence="1" id="KW-1133">Transmembrane helix</keyword>
<dbReference type="AlphaFoldDB" id="A0A402AVH3"/>
<keyword evidence="1" id="KW-0472">Membrane</keyword>
<protein>
    <recommendedName>
        <fullName evidence="4">Chemotaxis methyl-accepting receptor HlyB-like 4HB MCP domain-containing protein</fullName>
    </recommendedName>
</protein>
<proteinExistence type="predicted"/>
<evidence type="ECO:0000256" key="1">
    <source>
        <dbReference type="SAM" id="Phobius"/>
    </source>
</evidence>
<feature type="transmembrane region" description="Helical" evidence="1">
    <location>
        <begin position="20"/>
        <end position="42"/>
    </location>
</feature>
<dbReference type="EMBL" id="BIFS01000002">
    <property type="protein sequence ID" value="GCE23075.1"/>
    <property type="molecule type" value="Genomic_DNA"/>
</dbReference>
<evidence type="ECO:0000313" key="2">
    <source>
        <dbReference type="EMBL" id="GCE23075.1"/>
    </source>
</evidence>
<sequence>MNAQQTNAITTLSRVSLNKWLILIGLFIGVLVCLVLLGVHFASHLQLTSHTLHLLADGGNDVTGPIGGGN</sequence>
<dbReference type="Proteomes" id="UP000287188">
    <property type="component" value="Unassembled WGS sequence"/>
</dbReference>
<comment type="caution">
    <text evidence="2">The sequence shown here is derived from an EMBL/GenBank/DDBJ whole genome shotgun (WGS) entry which is preliminary data.</text>
</comment>
<reference evidence="3" key="1">
    <citation type="submission" date="2018-12" db="EMBL/GenBank/DDBJ databases">
        <title>Tengunoibacter tsumagoiensis gen. nov., sp. nov., Dictyobacter kobayashii sp. nov., D. alpinus sp. nov., and D. joshuensis sp. nov. and description of Dictyobacteraceae fam. nov. within the order Ktedonobacterales isolated from Tengu-no-mugimeshi.</title>
        <authorList>
            <person name="Wang C.M."/>
            <person name="Zheng Y."/>
            <person name="Sakai Y."/>
            <person name="Toyoda A."/>
            <person name="Minakuchi Y."/>
            <person name="Abe K."/>
            <person name="Yokota A."/>
            <person name="Yabe S."/>
        </authorList>
    </citation>
    <scope>NUCLEOTIDE SEQUENCE [LARGE SCALE GENOMIC DNA]</scope>
    <source>
        <strain evidence="3">Uno11</strain>
    </source>
</reference>